<gene>
    <name evidence="9" type="ORF">JKP88DRAFT_266933</name>
</gene>
<dbReference type="GO" id="GO:0005765">
    <property type="term" value="C:lysosomal membrane"/>
    <property type="evidence" value="ECO:0007669"/>
    <property type="project" value="UniProtKB-SubCell"/>
</dbReference>
<evidence type="ECO:0000313" key="9">
    <source>
        <dbReference type="EMBL" id="KAG5190469.1"/>
    </source>
</evidence>
<dbReference type="GO" id="GO:0012505">
    <property type="term" value="C:endomembrane system"/>
    <property type="evidence" value="ECO:0007669"/>
    <property type="project" value="UniProtKB-SubCell"/>
</dbReference>
<protein>
    <submittedName>
        <fullName evidence="9">Uncharacterized protein</fullName>
    </submittedName>
</protein>
<keyword evidence="3 8" id="KW-0812">Transmembrane</keyword>
<sequence length="522" mass="54998">MRPPLPLLKLLLASLNMAVLCLVMALLVSQCSANDIRSWGTAFHILALLWLLLRGAFWTLTITTDGIHSASAFYLLYWAPNPLQFANFLLLPLFYGQVVSTRRKWATQWRYIRPVYIAITTSMVVFMAITAIISAVEEHLEYKCLSEDSKRDCYHPPYQAEGFRVVTTFCFFALAVIVAAYGIQMARLQESQHRRFLIYEPRALAILNSVLFSVFLSKGIYQLCSTLNIWYLPNIPLQGDEDISPLNFIVFCWWDYLPTVLLLLVVTNRGRGAGTTGAPAGGGGGGGGARSLLATSHAKRLPQALPDYGLFREIKIEAMRTGAAGSSGSDGRGGHSPFGSTILSDATANARGLRAGGAGAALAGGLGGGAGGGGGSLLGSSYGSASPSPTMLDLAGGSWRWGRGSVFDDPNRYWVGSGTPEQPSLITSAAAAALPPVHSGAAGSTGGGSSAAAPTGSRHARPPLQDEAAIASDSPDGSGSESGTRGDDGGGGRRGRRGEGSRALTRGRGAGERTSLMHGSNW</sequence>
<dbReference type="EMBL" id="JAFCMP010000034">
    <property type="protein sequence ID" value="KAG5190469.1"/>
    <property type="molecule type" value="Genomic_DNA"/>
</dbReference>
<evidence type="ECO:0000256" key="2">
    <source>
        <dbReference type="ARBA" id="ARBA00004656"/>
    </source>
</evidence>
<feature type="transmembrane region" description="Helical" evidence="8">
    <location>
        <begin position="115"/>
        <end position="136"/>
    </location>
</feature>
<evidence type="ECO:0000256" key="1">
    <source>
        <dbReference type="ARBA" id="ARBA00004127"/>
    </source>
</evidence>
<evidence type="ECO:0000256" key="7">
    <source>
        <dbReference type="SAM" id="MobiDB-lite"/>
    </source>
</evidence>
<evidence type="ECO:0000256" key="4">
    <source>
        <dbReference type="ARBA" id="ARBA00022989"/>
    </source>
</evidence>
<feature type="region of interest" description="Disordered" evidence="7">
    <location>
        <begin position="437"/>
        <end position="522"/>
    </location>
</feature>
<feature type="transmembrane region" description="Helical" evidence="8">
    <location>
        <begin position="243"/>
        <end position="266"/>
    </location>
</feature>
<feature type="transmembrane region" description="Helical" evidence="8">
    <location>
        <begin position="39"/>
        <end position="60"/>
    </location>
</feature>
<accession>A0A835ZDS8</accession>
<comment type="subcellular location">
    <subcellularLocation>
        <location evidence="1">Endomembrane system</location>
        <topology evidence="1">Multi-pass membrane protein</topology>
    </subcellularLocation>
    <subcellularLocation>
        <location evidence="2">Lysosome membrane</location>
    </subcellularLocation>
</comment>
<keyword evidence="5 8" id="KW-0472">Membrane</keyword>
<keyword evidence="4 8" id="KW-1133">Transmembrane helix</keyword>
<evidence type="ECO:0000256" key="6">
    <source>
        <dbReference type="ARBA" id="ARBA00023228"/>
    </source>
</evidence>
<evidence type="ECO:0000256" key="8">
    <source>
        <dbReference type="SAM" id="Phobius"/>
    </source>
</evidence>
<dbReference type="PANTHER" id="PTHR15146:SF3">
    <property type="entry name" value="THH1_TOM1_TOM3 DOMAIN-CONTAINING PROTEIN"/>
    <property type="match status" value="1"/>
</dbReference>
<dbReference type="OrthoDB" id="192544at2759"/>
<feature type="compositionally biased region" description="Low complexity" evidence="7">
    <location>
        <begin position="472"/>
        <end position="483"/>
    </location>
</feature>
<keyword evidence="10" id="KW-1185">Reference proteome</keyword>
<dbReference type="InterPro" id="IPR029723">
    <property type="entry name" value="GPR137"/>
</dbReference>
<comment type="caution">
    <text evidence="9">The sequence shown here is derived from an EMBL/GenBank/DDBJ whole genome shotgun (WGS) entry which is preliminary data.</text>
</comment>
<evidence type="ECO:0000313" key="10">
    <source>
        <dbReference type="Proteomes" id="UP000664859"/>
    </source>
</evidence>
<evidence type="ECO:0000256" key="3">
    <source>
        <dbReference type="ARBA" id="ARBA00022692"/>
    </source>
</evidence>
<evidence type="ECO:0000256" key="5">
    <source>
        <dbReference type="ARBA" id="ARBA00023136"/>
    </source>
</evidence>
<dbReference type="PANTHER" id="PTHR15146">
    <property type="entry name" value="INTEGRAL MEMBRANE PROTEIN GPR137"/>
    <property type="match status" value="1"/>
</dbReference>
<proteinExistence type="predicted"/>
<reference evidence="9" key="1">
    <citation type="submission" date="2021-02" db="EMBL/GenBank/DDBJ databases">
        <title>First Annotated Genome of the Yellow-green Alga Tribonema minus.</title>
        <authorList>
            <person name="Mahan K.M."/>
        </authorList>
    </citation>
    <scope>NUCLEOTIDE SEQUENCE</scope>
    <source>
        <strain evidence="9">UTEX B ZZ1240</strain>
    </source>
</reference>
<keyword evidence="6" id="KW-0458">Lysosome</keyword>
<dbReference type="GO" id="GO:1904263">
    <property type="term" value="P:positive regulation of TORC1 signaling"/>
    <property type="evidence" value="ECO:0007669"/>
    <property type="project" value="TreeGrafter"/>
</dbReference>
<feature type="transmembrane region" description="Helical" evidence="8">
    <location>
        <begin position="72"/>
        <end position="95"/>
    </location>
</feature>
<dbReference type="Proteomes" id="UP000664859">
    <property type="component" value="Unassembled WGS sequence"/>
</dbReference>
<feature type="transmembrane region" description="Helical" evidence="8">
    <location>
        <begin position="6"/>
        <end position="27"/>
    </location>
</feature>
<organism evidence="9 10">
    <name type="scientific">Tribonema minus</name>
    <dbReference type="NCBI Taxonomy" id="303371"/>
    <lineage>
        <taxon>Eukaryota</taxon>
        <taxon>Sar</taxon>
        <taxon>Stramenopiles</taxon>
        <taxon>Ochrophyta</taxon>
        <taxon>PX clade</taxon>
        <taxon>Xanthophyceae</taxon>
        <taxon>Tribonematales</taxon>
        <taxon>Tribonemataceae</taxon>
        <taxon>Tribonema</taxon>
    </lineage>
</organism>
<feature type="transmembrane region" description="Helical" evidence="8">
    <location>
        <begin position="165"/>
        <end position="183"/>
    </location>
</feature>
<feature type="transmembrane region" description="Helical" evidence="8">
    <location>
        <begin position="204"/>
        <end position="223"/>
    </location>
</feature>
<name>A0A835ZDS8_9STRA</name>
<dbReference type="AlphaFoldDB" id="A0A835ZDS8"/>